<keyword evidence="3" id="KW-0378">Hydrolase</keyword>
<dbReference type="EMBL" id="JMKI01000026">
    <property type="protein sequence ID" value="KEJ92455.1"/>
    <property type="molecule type" value="Genomic_DNA"/>
</dbReference>
<keyword evidence="7" id="KW-1185">Reference proteome</keyword>
<dbReference type="SMART" id="SM00849">
    <property type="entry name" value="Lactamase_B"/>
    <property type="match status" value="1"/>
</dbReference>
<dbReference type="AlphaFoldDB" id="A0A073ISD5"/>
<dbReference type="PANTHER" id="PTHR46233">
    <property type="entry name" value="HYDROXYACYLGLUTATHIONE HYDROLASE GLOC"/>
    <property type="match status" value="1"/>
</dbReference>
<dbReference type="InterPro" id="IPR051453">
    <property type="entry name" value="MBL_Glyoxalase_II"/>
</dbReference>
<organism evidence="6 7">
    <name type="scientific">Synergistes jonesii</name>
    <dbReference type="NCBI Taxonomy" id="2754"/>
    <lineage>
        <taxon>Bacteria</taxon>
        <taxon>Thermotogati</taxon>
        <taxon>Synergistota</taxon>
        <taxon>Synergistia</taxon>
        <taxon>Synergistales</taxon>
        <taxon>Synergistaceae</taxon>
        <taxon>Synergistes</taxon>
    </lineage>
</organism>
<dbReference type="STRING" id="2754.EH55_03045"/>
<keyword evidence="2" id="KW-0479">Metal-binding</keyword>
<dbReference type="Pfam" id="PF00753">
    <property type="entry name" value="Lactamase_B"/>
    <property type="match status" value="1"/>
</dbReference>
<sequence length="209" mass="22859">MEIKRFPLGMLWTNCYLIWDDNGDGFIVDPGGPAQDVADFVREKGIKVHRILLTHGHADHIGGLEQLRGTADQGVAVHEEDADCLTSPGRNLSSYMGGEVEARPAEKLLRDGDRMTVGKMTLEIIHTPGHTPGGICIVVSDGGEKILISGDTLFARSIGRSDLPGGDEDTLIESLKRLDDFPKDMRVFPGHGPETTIGAEKLYNPYWPR</sequence>
<dbReference type="SUPFAM" id="SSF56281">
    <property type="entry name" value="Metallo-hydrolase/oxidoreductase"/>
    <property type="match status" value="1"/>
</dbReference>
<name>A0A073ISD5_9BACT</name>
<dbReference type="GeneID" id="90983327"/>
<reference evidence="6 7" key="1">
    <citation type="submission" date="2014-04" db="EMBL/GenBank/DDBJ databases">
        <title>Draft Genome Sequence of Synergistes jonesii.</title>
        <authorList>
            <person name="Coil D.A."/>
            <person name="Eisen J.A."/>
            <person name="Holland-Moritz H.E."/>
        </authorList>
    </citation>
    <scope>NUCLEOTIDE SEQUENCE [LARGE SCALE GENOMIC DNA]</scope>
    <source>
        <strain evidence="6 7">78-1</strain>
    </source>
</reference>
<comment type="caution">
    <text evidence="6">The sequence shown here is derived from an EMBL/GenBank/DDBJ whole genome shotgun (WGS) entry which is preliminary data.</text>
</comment>
<dbReference type="eggNOG" id="COG0491">
    <property type="taxonomic scope" value="Bacteria"/>
</dbReference>
<gene>
    <name evidence="6" type="ORF">EH55_03045</name>
</gene>
<protein>
    <submittedName>
        <fullName evidence="6">Beta-lactamase</fullName>
    </submittedName>
</protein>
<proteinExistence type="predicted"/>
<dbReference type="GO" id="GO:0046872">
    <property type="term" value="F:metal ion binding"/>
    <property type="evidence" value="ECO:0007669"/>
    <property type="project" value="UniProtKB-KW"/>
</dbReference>
<dbReference type="PANTHER" id="PTHR46233:SF3">
    <property type="entry name" value="HYDROXYACYLGLUTATHIONE HYDROLASE GLOC"/>
    <property type="match status" value="1"/>
</dbReference>
<keyword evidence="4" id="KW-0862">Zinc</keyword>
<evidence type="ECO:0000256" key="2">
    <source>
        <dbReference type="ARBA" id="ARBA00022723"/>
    </source>
</evidence>
<dbReference type="InterPro" id="IPR001279">
    <property type="entry name" value="Metallo-B-lactamas"/>
</dbReference>
<evidence type="ECO:0000313" key="6">
    <source>
        <dbReference type="EMBL" id="KEJ92455.1"/>
    </source>
</evidence>
<dbReference type="Gene3D" id="3.60.15.10">
    <property type="entry name" value="Ribonuclease Z/Hydroxyacylglutathione hydrolase-like"/>
    <property type="match status" value="1"/>
</dbReference>
<dbReference type="GO" id="GO:0016787">
    <property type="term" value="F:hydrolase activity"/>
    <property type="evidence" value="ECO:0007669"/>
    <property type="project" value="UniProtKB-KW"/>
</dbReference>
<dbReference type="OrthoDB" id="9802248at2"/>
<evidence type="ECO:0000256" key="4">
    <source>
        <dbReference type="ARBA" id="ARBA00022833"/>
    </source>
</evidence>
<dbReference type="CDD" id="cd06262">
    <property type="entry name" value="metallo-hydrolase-like_MBL-fold"/>
    <property type="match status" value="1"/>
</dbReference>
<dbReference type="Proteomes" id="UP000027665">
    <property type="component" value="Unassembled WGS sequence"/>
</dbReference>
<evidence type="ECO:0000259" key="5">
    <source>
        <dbReference type="SMART" id="SM00849"/>
    </source>
</evidence>
<evidence type="ECO:0000256" key="1">
    <source>
        <dbReference type="ARBA" id="ARBA00001947"/>
    </source>
</evidence>
<dbReference type="InterPro" id="IPR036866">
    <property type="entry name" value="RibonucZ/Hydroxyglut_hydro"/>
</dbReference>
<accession>A0A073ISD5</accession>
<comment type="cofactor">
    <cofactor evidence="1">
        <name>Zn(2+)</name>
        <dbReference type="ChEBI" id="CHEBI:29105"/>
    </cofactor>
</comment>
<evidence type="ECO:0000256" key="3">
    <source>
        <dbReference type="ARBA" id="ARBA00022801"/>
    </source>
</evidence>
<evidence type="ECO:0000313" key="7">
    <source>
        <dbReference type="Proteomes" id="UP000027665"/>
    </source>
</evidence>
<dbReference type="RefSeq" id="WP_037975544.1">
    <property type="nucleotide sequence ID" value="NZ_CAMETI010000005.1"/>
</dbReference>
<feature type="domain" description="Metallo-beta-lactamase" evidence="5">
    <location>
        <begin position="12"/>
        <end position="191"/>
    </location>
</feature>
<dbReference type="PATRIC" id="fig|2754.20.peg.736"/>